<proteinExistence type="predicted"/>
<protein>
    <submittedName>
        <fullName evidence="1">Uncharacterized protein</fullName>
    </submittedName>
</protein>
<dbReference type="EMBL" id="JAFNEN010000385">
    <property type="protein sequence ID" value="KAG8184172.1"/>
    <property type="molecule type" value="Genomic_DNA"/>
</dbReference>
<gene>
    <name evidence="1" type="ORF">JTE90_010213</name>
</gene>
<dbReference type="AlphaFoldDB" id="A0AAV6UJ36"/>
<evidence type="ECO:0000313" key="2">
    <source>
        <dbReference type="Proteomes" id="UP000827092"/>
    </source>
</evidence>
<evidence type="ECO:0000313" key="1">
    <source>
        <dbReference type="EMBL" id="KAG8184172.1"/>
    </source>
</evidence>
<keyword evidence="2" id="KW-1185">Reference proteome</keyword>
<name>A0AAV6UJ36_9ARAC</name>
<reference evidence="1 2" key="1">
    <citation type="journal article" date="2022" name="Nat. Ecol. Evol.">
        <title>A masculinizing supergene underlies an exaggerated male reproductive morph in a spider.</title>
        <authorList>
            <person name="Hendrickx F."/>
            <person name="De Corte Z."/>
            <person name="Sonet G."/>
            <person name="Van Belleghem S.M."/>
            <person name="Kostlbacher S."/>
            <person name="Vangestel C."/>
        </authorList>
    </citation>
    <scope>NUCLEOTIDE SEQUENCE [LARGE SCALE GENOMIC DNA]</scope>
    <source>
        <strain evidence="1">W744_W776</strain>
    </source>
</reference>
<sequence>MAHHHHAPETNPLTTVLNNQEVLAVQSPLSVSRHSWIPAYHDHVPETSLSTAVRSLVPADSGGTPAGTRLGPSTLLSKAILHTQGRKSSRTRCFGD</sequence>
<comment type="caution">
    <text evidence="1">The sequence shown here is derived from an EMBL/GenBank/DDBJ whole genome shotgun (WGS) entry which is preliminary data.</text>
</comment>
<accession>A0AAV6UJ36</accession>
<dbReference type="Proteomes" id="UP000827092">
    <property type="component" value="Unassembled WGS sequence"/>
</dbReference>
<organism evidence="1 2">
    <name type="scientific">Oedothorax gibbosus</name>
    <dbReference type="NCBI Taxonomy" id="931172"/>
    <lineage>
        <taxon>Eukaryota</taxon>
        <taxon>Metazoa</taxon>
        <taxon>Ecdysozoa</taxon>
        <taxon>Arthropoda</taxon>
        <taxon>Chelicerata</taxon>
        <taxon>Arachnida</taxon>
        <taxon>Araneae</taxon>
        <taxon>Araneomorphae</taxon>
        <taxon>Entelegynae</taxon>
        <taxon>Araneoidea</taxon>
        <taxon>Linyphiidae</taxon>
        <taxon>Erigoninae</taxon>
        <taxon>Oedothorax</taxon>
    </lineage>
</organism>